<protein>
    <recommendedName>
        <fullName evidence="1">Domain of unknown function with conserved HDNR motif domain-containing protein</fullName>
    </recommendedName>
</protein>
<name>A0ABP0GEX1_CLALP</name>
<dbReference type="PANTHER" id="PTHR35440">
    <property type="entry name" value="TESTIS-EXPRESSED PROTEIN 36"/>
    <property type="match status" value="1"/>
</dbReference>
<accession>A0ABP0GEX1</accession>
<dbReference type="Proteomes" id="UP001642483">
    <property type="component" value="Unassembled WGS sequence"/>
</dbReference>
<evidence type="ECO:0000259" key="1">
    <source>
        <dbReference type="Pfam" id="PF15115"/>
    </source>
</evidence>
<feature type="domain" description="Domain of unknown function with conserved HDNR motif" evidence="1">
    <location>
        <begin position="1"/>
        <end position="172"/>
    </location>
</feature>
<sequence>MTKGRKFVPATSEHGLWFRHLNMPDRIENRSTGTTTGIMLETGSSVDNSSHVKCPPIFQSQIKMLRKRENPFTAHDNKNSFQDHGVYFTQGLGKQKIFGDKCQHSSTDLLTWGRQTSPTFSQDRNSLYREDFSYKQIRSQELHRRYSKQYPVPSNGLIGISSNTTLWVTKDEDIPRTYLQTLANTQEPHSKPNPWKYSYHAHSFAVRSKKGRRPLVS</sequence>
<comment type="caution">
    <text evidence="2">The sequence shown here is derived from an EMBL/GenBank/DDBJ whole genome shotgun (WGS) entry which is preliminary data.</text>
</comment>
<dbReference type="PANTHER" id="PTHR35440:SF1">
    <property type="entry name" value="TESTIS-EXPRESSED PROTEIN 36"/>
    <property type="match status" value="1"/>
</dbReference>
<organism evidence="2 3">
    <name type="scientific">Clavelina lepadiformis</name>
    <name type="common">Light-bulb sea squirt</name>
    <name type="synonym">Ascidia lepadiformis</name>
    <dbReference type="NCBI Taxonomy" id="159417"/>
    <lineage>
        <taxon>Eukaryota</taxon>
        <taxon>Metazoa</taxon>
        <taxon>Chordata</taxon>
        <taxon>Tunicata</taxon>
        <taxon>Ascidiacea</taxon>
        <taxon>Aplousobranchia</taxon>
        <taxon>Clavelinidae</taxon>
        <taxon>Clavelina</taxon>
    </lineage>
</organism>
<dbReference type="Pfam" id="PF15115">
    <property type="entry name" value="HDNR"/>
    <property type="match status" value="1"/>
</dbReference>
<proteinExistence type="predicted"/>
<evidence type="ECO:0000313" key="2">
    <source>
        <dbReference type="EMBL" id="CAK8690287.1"/>
    </source>
</evidence>
<dbReference type="EMBL" id="CAWYQH010000114">
    <property type="protein sequence ID" value="CAK8690287.1"/>
    <property type="molecule type" value="Genomic_DNA"/>
</dbReference>
<gene>
    <name evidence="2" type="ORF">CVLEPA_LOCUS22917</name>
</gene>
<dbReference type="InterPro" id="IPR029369">
    <property type="entry name" value="HDNR"/>
</dbReference>
<keyword evidence="3" id="KW-1185">Reference proteome</keyword>
<reference evidence="2 3" key="1">
    <citation type="submission" date="2024-02" db="EMBL/GenBank/DDBJ databases">
        <authorList>
            <person name="Daric V."/>
            <person name="Darras S."/>
        </authorList>
    </citation>
    <scope>NUCLEOTIDE SEQUENCE [LARGE SCALE GENOMIC DNA]</scope>
</reference>
<evidence type="ECO:0000313" key="3">
    <source>
        <dbReference type="Proteomes" id="UP001642483"/>
    </source>
</evidence>